<evidence type="ECO:0000313" key="5">
    <source>
        <dbReference type="Proteomes" id="UP000886653"/>
    </source>
</evidence>
<dbReference type="PANTHER" id="PTHR33339">
    <property type="entry name" value="LYSM DOMAIN-CONTAINING PROTEIN"/>
    <property type="match status" value="1"/>
</dbReference>
<dbReference type="EMBL" id="MU167352">
    <property type="protein sequence ID" value="KAG0142317.1"/>
    <property type="molecule type" value="Genomic_DNA"/>
</dbReference>
<reference evidence="4" key="1">
    <citation type="submission" date="2013-11" db="EMBL/GenBank/DDBJ databases">
        <title>Genome sequence of the fusiform rust pathogen reveals effectors for host alternation and coevolution with pine.</title>
        <authorList>
            <consortium name="DOE Joint Genome Institute"/>
            <person name="Smith K."/>
            <person name="Pendleton A."/>
            <person name="Kubisiak T."/>
            <person name="Anderson C."/>
            <person name="Salamov A."/>
            <person name="Aerts A."/>
            <person name="Riley R."/>
            <person name="Clum A."/>
            <person name="Lindquist E."/>
            <person name="Ence D."/>
            <person name="Campbell M."/>
            <person name="Kronenberg Z."/>
            <person name="Feau N."/>
            <person name="Dhillon B."/>
            <person name="Hamelin R."/>
            <person name="Burleigh J."/>
            <person name="Smith J."/>
            <person name="Yandell M."/>
            <person name="Nelson C."/>
            <person name="Grigoriev I."/>
            <person name="Davis J."/>
        </authorList>
    </citation>
    <scope>NUCLEOTIDE SEQUENCE</scope>
    <source>
        <strain evidence="4">G11</strain>
    </source>
</reference>
<feature type="chain" id="PRO_5040435743" description="DUF7872 domain-containing protein" evidence="2">
    <location>
        <begin position="21"/>
        <end position="593"/>
    </location>
</feature>
<accession>A0A9P6NB18</accession>
<dbReference type="Proteomes" id="UP000886653">
    <property type="component" value="Unassembled WGS sequence"/>
</dbReference>
<comment type="caution">
    <text evidence="4">The sequence shown here is derived from an EMBL/GenBank/DDBJ whole genome shotgun (WGS) entry which is preliminary data.</text>
</comment>
<keyword evidence="2" id="KW-0732">Signal</keyword>
<feature type="domain" description="DUF7872" evidence="3">
    <location>
        <begin position="539"/>
        <end position="593"/>
    </location>
</feature>
<evidence type="ECO:0000259" key="3">
    <source>
        <dbReference type="Pfam" id="PF25278"/>
    </source>
</evidence>
<evidence type="ECO:0000256" key="2">
    <source>
        <dbReference type="SAM" id="SignalP"/>
    </source>
</evidence>
<feature type="signal peptide" evidence="2">
    <location>
        <begin position="1"/>
        <end position="20"/>
    </location>
</feature>
<sequence length="593" mass="62721">MLVNLLAILSLAALTKASLAIEKNSEPRRLHSRQLGEHRDTDCAGYALNRGTWAELGIDNYLLHYPRGQNISVTEYTDSLKVLNFECGIGLTCLSGQLCHPVRGRDWVVLSALQEWNFYINSMYEAVGSAMSIVQGSAAAMVADFLPEGPDKKLITVLTLGLLGLSGVILLGFTSALLVPILWQVLRMTWFAIAWTATTTGSAVAAGWVWLTSLGAEETFTIAGTEAVGETVAAGAGTAAIEQGVAAGATEGAIQTSAQNSAEGALVTNTAKAESEVASAEAAAQAGGSKSGVEAAEQNLAGNLEADLGGQRLRKRHHHNDGISHDKFQMWSSVNAHLAVLQDRLQAVLSLEAELTLTSPISSPQGIFGALQNGTFLSEHPPRAVLQDNVAEAAQLSALAQLFKAMNMMFVIDSVPCQQEGPTTPMKKPEAVHFCSPEGVKTSLGRVQKEKIDYKVRNGRLIFSKYSYSTEFLSQLATDCQTQRAAQGSGSSNGTLAVIKTGPELAQSMNHLNSTGNISAQMNATMPSGGLPATNTTALNKEPLSSTILLPDGTSVCSFPIPICDLRLPEVKSLISSGKTPADACREGLKLDI</sequence>
<gene>
    <name evidence="4" type="ORF">CROQUDRAFT_50448</name>
</gene>
<keyword evidence="1" id="KW-1133">Transmembrane helix</keyword>
<proteinExistence type="predicted"/>
<feature type="transmembrane region" description="Helical" evidence="1">
    <location>
        <begin position="154"/>
        <end position="183"/>
    </location>
</feature>
<keyword evidence="5" id="KW-1185">Reference proteome</keyword>
<dbReference type="InterPro" id="IPR057194">
    <property type="entry name" value="DUF7872"/>
</dbReference>
<dbReference type="OrthoDB" id="2504613at2759"/>
<name>A0A9P6NB18_9BASI</name>
<dbReference type="AlphaFoldDB" id="A0A9P6NB18"/>
<feature type="transmembrane region" description="Helical" evidence="1">
    <location>
        <begin position="190"/>
        <end position="211"/>
    </location>
</feature>
<feature type="domain" description="DUF7872" evidence="3">
    <location>
        <begin position="325"/>
        <end position="487"/>
    </location>
</feature>
<organism evidence="4 5">
    <name type="scientific">Cronartium quercuum f. sp. fusiforme G11</name>
    <dbReference type="NCBI Taxonomy" id="708437"/>
    <lineage>
        <taxon>Eukaryota</taxon>
        <taxon>Fungi</taxon>
        <taxon>Dikarya</taxon>
        <taxon>Basidiomycota</taxon>
        <taxon>Pucciniomycotina</taxon>
        <taxon>Pucciniomycetes</taxon>
        <taxon>Pucciniales</taxon>
        <taxon>Coleosporiaceae</taxon>
        <taxon>Cronartium</taxon>
    </lineage>
</organism>
<dbReference type="Pfam" id="PF25278">
    <property type="entry name" value="DUF7872"/>
    <property type="match status" value="2"/>
</dbReference>
<evidence type="ECO:0000313" key="4">
    <source>
        <dbReference type="EMBL" id="KAG0142317.1"/>
    </source>
</evidence>
<protein>
    <recommendedName>
        <fullName evidence="3">DUF7872 domain-containing protein</fullName>
    </recommendedName>
</protein>
<keyword evidence="1" id="KW-0812">Transmembrane</keyword>
<dbReference type="PANTHER" id="PTHR33339:SF1">
    <property type="entry name" value="LYSM DOMAIN-CONTAINING PROTEIN"/>
    <property type="match status" value="1"/>
</dbReference>
<keyword evidence="1" id="KW-0472">Membrane</keyword>
<evidence type="ECO:0000256" key="1">
    <source>
        <dbReference type="SAM" id="Phobius"/>
    </source>
</evidence>